<feature type="signal peptide" evidence="1">
    <location>
        <begin position="1"/>
        <end position="22"/>
    </location>
</feature>
<keyword evidence="1" id="KW-0732">Signal</keyword>
<sequence>MRTRSRLVATMLAVATSVTLLTGCGILASQPAPTSTVRSADGESVVISWEDYPAHAGVDGERLLGAPDAAELEGPARGVMDAVRGAVQDESGVPLHPLTPTTEWFGIDDWFPQQGNGYGGDSMLTSVNCCDLQSDAVPTPDRWDAVFAAANAALVEAGLGALTEDQALDDEYRDTYCTGAGGTCWLRSMTAYDGYQWVFVTIQDTTLDPTGDAAREAEEMGWPLASIAVGYGATVVDAGRSDEFAAAIAPFVGLERPDATTSD</sequence>
<dbReference type="Proteomes" id="UP001597042">
    <property type="component" value="Unassembled WGS sequence"/>
</dbReference>
<evidence type="ECO:0000313" key="2">
    <source>
        <dbReference type="EMBL" id="MFD0780653.1"/>
    </source>
</evidence>
<organism evidence="2 3">
    <name type="scientific">Microbacterium koreense</name>
    <dbReference type="NCBI Taxonomy" id="323761"/>
    <lineage>
        <taxon>Bacteria</taxon>
        <taxon>Bacillati</taxon>
        <taxon>Actinomycetota</taxon>
        <taxon>Actinomycetes</taxon>
        <taxon>Micrococcales</taxon>
        <taxon>Microbacteriaceae</taxon>
        <taxon>Microbacterium</taxon>
    </lineage>
</organism>
<protein>
    <submittedName>
        <fullName evidence="2">Uncharacterized protein</fullName>
    </submittedName>
</protein>
<dbReference type="RefSeq" id="WP_378751210.1">
    <property type="nucleotide sequence ID" value="NZ_JBHSSV010000004.1"/>
</dbReference>
<comment type="caution">
    <text evidence="2">The sequence shown here is derived from an EMBL/GenBank/DDBJ whole genome shotgun (WGS) entry which is preliminary data.</text>
</comment>
<gene>
    <name evidence="2" type="ORF">ACFQZV_04985</name>
</gene>
<proteinExistence type="predicted"/>
<dbReference type="PROSITE" id="PS51257">
    <property type="entry name" value="PROKAR_LIPOPROTEIN"/>
    <property type="match status" value="1"/>
</dbReference>
<keyword evidence="3" id="KW-1185">Reference proteome</keyword>
<feature type="chain" id="PRO_5046400482" evidence="1">
    <location>
        <begin position="23"/>
        <end position="263"/>
    </location>
</feature>
<evidence type="ECO:0000313" key="3">
    <source>
        <dbReference type="Proteomes" id="UP001597042"/>
    </source>
</evidence>
<name>A0ABW2ZQ20_9MICO</name>
<accession>A0ABW2ZQ20</accession>
<reference evidence="3" key="1">
    <citation type="journal article" date="2019" name="Int. J. Syst. Evol. Microbiol.">
        <title>The Global Catalogue of Microorganisms (GCM) 10K type strain sequencing project: providing services to taxonomists for standard genome sequencing and annotation.</title>
        <authorList>
            <consortium name="The Broad Institute Genomics Platform"/>
            <consortium name="The Broad Institute Genome Sequencing Center for Infectious Disease"/>
            <person name="Wu L."/>
            <person name="Ma J."/>
        </authorList>
    </citation>
    <scope>NUCLEOTIDE SEQUENCE [LARGE SCALE GENOMIC DNA]</scope>
    <source>
        <strain evidence="3">CCUG 50754</strain>
    </source>
</reference>
<evidence type="ECO:0000256" key="1">
    <source>
        <dbReference type="SAM" id="SignalP"/>
    </source>
</evidence>
<dbReference type="EMBL" id="JBHTIM010000001">
    <property type="protein sequence ID" value="MFD0780653.1"/>
    <property type="molecule type" value="Genomic_DNA"/>
</dbReference>